<dbReference type="GO" id="GO:0003677">
    <property type="term" value="F:DNA binding"/>
    <property type="evidence" value="ECO:0007669"/>
    <property type="project" value="InterPro"/>
</dbReference>
<comment type="similarity">
    <text evidence="1">Belongs to the helicase family. UvrD subfamily.</text>
</comment>
<sequence>MGGGKSRGGSRGSSSGGAQTPSMFDVPSPSRRTAGVPGSVRGAGAAAGDVPRPTSAEQGSPSAPAMLSAEDILTGLDADQRRVVTELDGPMRVLAGAGTGKTRAITHRIAYGIAIGRYVPQRVMALTFTTRAAEEMRLRLRSLGAAGVQTRTFHSAALRQLRYFWPQAVGGTFPQIVGHKAPLLTEAANRLRITTDRALLRDIAAEIEWAKVSMLTPDTLAARLGERALPAELTAQNMVRLFRAYEELKDERNVIDFEDILLLTVGIIEEDEALAATIRQQYRHFVVDEYQDVSPLQQRLLDAWLGERTDICVVGDASQTIYSFTGATSRHLLEFPRRYRGAQTVNLVRDYRSHTQVVELANRLLEARRPGKDSTEFSWAPPLRLVSQRGAGVECEWFEYADDEAQAQGIAEDILDLMNKDGLPASEIAVLFRTNAQSAVIESALSAAGVPYQLRGAEQFFERPEVKQAVLALRGSAKGTDGSEHAPSLVRDVLSSLGYSEKAPSSGGAVRQKWESLAALVSMVDALHAERQEQIASQAPAEQGLSPLSMREVVEALAHRIATQDAPVMDGVTLASLHSAKGLEWDAVFLCGLNEGLMPISYAQTSDEVDEERRLLYVGITRARKHLCLSWSLSRTAGGRGNRKRSRFLDDIDPKRRPRRAPYLP</sequence>
<keyword evidence="2 10" id="KW-0547">Nucleotide-binding</keyword>
<feature type="domain" description="UvrD-like helicase C-terminal" evidence="13">
    <location>
        <begin position="355"/>
        <end position="625"/>
    </location>
</feature>
<dbReference type="FunFam" id="3.40.50.300:FF:001181">
    <property type="entry name" value="DNA helicase"/>
    <property type="match status" value="1"/>
</dbReference>
<dbReference type="InterPro" id="IPR014016">
    <property type="entry name" value="UvrD-like_ATP-bd"/>
</dbReference>
<dbReference type="GO" id="GO:0005829">
    <property type="term" value="C:cytosol"/>
    <property type="evidence" value="ECO:0007669"/>
    <property type="project" value="TreeGrafter"/>
</dbReference>
<evidence type="ECO:0000256" key="4">
    <source>
        <dbReference type="ARBA" id="ARBA00022806"/>
    </source>
</evidence>
<evidence type="ECO:0000259" key="12">
    <source>
        <dbReference type="PROSITE" id="PS51198"/>
    </source>
</evidence>
<accession>A0A7Z9A4R0</accession>
<dbReference type="GO" id="GO:0043138">
    <property type="term" value="F:3'-5' DNA helicase activity"/>
    <property type="evidence" value="ECO:0007669"/>
    <property type="project" value="UniProtKB-EC"/>
</dbReference>
<dbReference type="Gene3D" id="1.10.10.160">
    <property type="match status" value="1"/>
</dbReference>
<organism evidence="14 15">
    <name type="scientific">Rothia aeria</name>
    <dbReference type="NCBI Taxonomy" id="172042"/>
    <lineage>
        <taxon>Bacteria</taxon>
        <taxon>Bacillati</taxon>
        <taxon>Actinomycetota</taxon>
        <taxon>Actinomycetes</taxon>
        <taxon>Micrococcales</taxon>
        <taxon>Micrococcaceae</taxon>
        <taxon>Rothia</taxon>
    </lineage>
</organism>
<dbReference type="CDD" id="cd18807">
    <property type="entry name" value="SF1_C_UvrD"/>
    <property type="match status" value="1"/>
</dbReference>
<comment type="catalytic activity">
    <reaction evidence="9">
        <text>ATP + H2O = ADP + phosphate + H(+)</text>
        <dbReference type="Rhea" id="RHEA:13065"/>
        <dbReference type="ChEBI" id="CHEBI:15377"/>
        <dbReference type="ChEBI" id="CHEBI:15378"/>
        <dbReference type="ChEBI" id="CHEBI:30616"/>
        <dbReference type="ChEBI" id="CHEBI:43474"/>
        <dbReference type="ChEBI" id="CHEBI:456216"/>
        <dbReference type="EC" id="5.6.2.4"/>
    </reaction>
</comment>
<evidence type="ECO:0000256" key="6">
    <source>
        <dbReference type="ARBA" id="ARBA00023235"/>
    </source>
</evidence>
<keyword evidence="5 10" id="KW-0067">ATP-binding</keyword>
<dbReference type="PANTHER" id="PTHR11070">
    <property type="entry name" value="UVRD / RECB / PCRA DNA HELICASE FAMILY MEMBER"/>
    <property type="match status" value="1"/>
</dbReference>
<feature type="region of interest" description="Disordered" evidence="11">
    <location>
        <begin position="1"/>
        <end position="64"/>
    </location>
</feature>
<keyword evidence="3 10" id="KW-0378">Hydrolase</keyword>
<evidence type="ECO:0000256" key="1">
    <source>
        <dbReference type="ARBA" id="ARBA00009922"/>
    </source>
</evidence>
<dbReference type="PROSITE" id="PS51217">
    <property type="entry name" value="UVRD_HELICASE_CTER"/>
    <property type="match status" value="1"/>
</dbReference>
<evidence type="ECO:0000259" key="13">
    <source>
        <dbReference type="PROSITE" id="PS51217"/>
    </source>
</evidence>
<dbReference type="InterPro" id="IPR027417">
    <property type="entry name" value="P-loop_NTPase"/>
</dbReference>
<dbReference type="Proteomes" id="UP000282386">
    <property type="component" value="Chromosome"/>
</dbReference>
<evidence type="ECO:0000256" key="3">
    <source>
        <dbReference type="ARBA" id="ARBA00022801"/>
    </source>
</evidence>
<evidence type="ECO:0000256" key="9">
    <source>
        <dbReference type="ARBA" id="ARBA00048988"/>
    </source>
</evidence>
<dbReference type="Gene3D" id="1.10.486.10">
    <property type="entry name" value="PCRA, domain 4"/>
    <property type="match status" value="2"/>
</dbReference>
<evidence type="ECO:0000256" key="10">
    <source>
        <dbReference type="PROSITE-ProRule" id="PRU00560"/>
    </source>
</evidence>
<dbReference type="EMBL" id="LR134479">
    <property type="protein sequence ID" value="VEI23488.1"/>
    <property type="molecule type" value="Genomic_DNA"/>
</dbReference>
<evidence type="ECO:0000256" key="11">
    <source>
        <dbReference type="SAM" id="MobiDB-lite"/>
    </source>
</evidence>
<protein>
    <recommendedName>
        <fullName evidence="8">DNA 3'-5' helicase</fullName>
        <ecNumber evidence="8">5.6.2.4</ecNumber>
    </recommendedName>
</protein>
<dbReference type="EC" id="5.6.2.4" evidence="8"/>
<comment type="catalytic activity">
    <reaction evidence="7">
        <text>Couples ATP hydrolysis with the unwinding of duplex DNA by translocating in the 3'-5' direction.</text>
        <dbReference type="EC" id="5.6.2.4"/>
    </reaction>
</comment>
<dbReference type="InterPro" id="IPR014017">
    <property type="entry name" value="DNA_helicase_UvrD-like_C"/>
</dbReference>
<dbReference type="SUPFAM" id="SSF52540">
    <property type="entry name" value="P-loop containing nucleoside triphosphate hydrolases"/>
    <property type="match status" value="1"/>
</dbReference>
<dbReference type="GO" id="GO:0005524">
    <property type="term" value="F:ATP binding"/>
    <property type="evidence" value="ECO:0007669"/>
    <property type="project" value="UniProtKB-UniRule"/>
</dbReference>
<proteinExistence type="inferred from homology"/>
<dbReference type="CDD" id="cd17932">
    <property type="entry name" value="DEXQc_UvrD"/>
    <property type="match status" value="1"/>
</dbReference>
<name>A0A7Z9A4R0_9MICC</name>
<dbReference type="Gene3D" id="3.40.50.300">
    <property type="entry name" value="P-loop containing nucleotide triphosphate hydrolases"/>
    <property type="match status" value="3"/>
</dbReference>
<evidence type="ECO:0000313" key="14">
    <source>
        <dbReference type="EMBL" id="VEI23488.1"/>
    </source>
</evidence>
<evidence type="ECO:0000313" key="15">
    <source>
        <dbReference type="Proteomes" id="UP000282386"/>
    </source>
</evidence>
<dbReference type="InterPro" id="IPR013986">
    <property type="entry name" value="DExx_box_DNA_helicase_dom_sf"/>
</dbReference>
<dbReference type="InterPro" id="IPR000212">
    <property type="entry name" value="DNA_helicase_UvrD/REP"/>
</dbReference>
<dbReference type="GO" id="GO:0000725">
    <property type="term" value="P:recombinational repair"/>
    <property type="evidence" value="ECO:0007669"/>
    <property type="project" value="TreeGrafter"/>
</dbReference>
<dbReference type="AlphaFoldDB" id="A0A7Z9A4R0"/>
<dbReference type="Pfam" id="PF13361">
    <property type="entry name" value="UvrD_C"/>
    <property type="match status" value="2"/>
</dbReference>
<evidence type="ECO:0000256" key="2">
    <source>
        <dbReference type="ARBA" id="ARBA00022741"/>
    </source>
</evidence>
<dbReference type="Pfam" id="PF00580">
    <property type="entry name" value="UvrD-helicase"/>
    <property type="match status" value="1"/>
</dbReference>
<keyword evidence="6" id="KW-0413">Isomerase</keyword>
<evidence type="ECO:0000256" key="5">
    <source>
        <dbReference type="ARBA" id="ARBA00022840"/>
    </source>
</evidence>
<keyword evidence="4 10" id="KW-0347">Helicase</keyword>
<dbReference type="PROSITE" id="PS51198">
    <property type="entry name" value="UVRD_HELICASE_ATP_BIND"/>
    <property type="match status" value="1"/>
</dbReference>
<feature type="compositionally biased region" description="Gly residues" evidence="11">
    <location>
        <begin position="1"/>
        <end position="15"/>
    </location>
</feature>
<feature type="binding site" evidence="10">
    <location>
        <begin position="95"/>
        <end position="102"/>
    </location>
    <ligand>
        <name>ATP</name>
        <dbReference type="ChEBI" id="CHEBI:30616"/>
    </ligand>
</feature>
<feature type="domain" description="UvrD-like helicase ATP-binding" evidence="12">
    <location>
        <begin position="74"/>
        <end position="354"/>
    </location>
</feature>
<reference evidence="14 15" key="1">
    <citation type="submission" date="2018-12" db="EMBL/GenBank/DDBJ databases">
        <authorList>
            <consortium name="Pathogen Informatics"/>
        </authorList>
    </citation>
    <scope>NUCLEOTIDE SEQUENCE [LARGE SCALE GENOMIC DNA]</scope>
    <source>
        <strain evidence="14 15">NCTC10207</strain>
    </source>
</reference>
<evidence type="ECO:0000256" key="8">
    <source>
        <dbReference type="ARBA" id="ARBA00034808"/>
    </source>
</evidence>
<gene>
    <name evidence="14" type="primary">pcrA_1</name>
    <name evidence="14" type="ORF">NCTC10207_01575</name>
</gene>
<dbReference type="GO" id="GO:0016787">
    <property type="term" value="F:hydrolase activity"/>
    <property type="evidence" value="ECO:0007669"/>
    <property type="project" value="UniProtKB-UniRule"/>
</dbReference>
<evidence type="ECO:0000256" key="7">
    <source>
        <dbReference type="ARBA" id="ARBA00034617"/>
    </source>
</evidence>
<dbReference type="GO" id="GO:0033202">
    <property type="term" value="C:DNA helicase complex"/>
    <property type="evidence" value="ECO:0007669"/>
    <property type="project" value="TreeGrafter"/>
</dbReference>
<dbReference type="PANTHER" id="PTHR11070:SF69">
    <property type="entry name" value="ATP-DEPENDENT DNA HELICASE UVRD2"/>
    <property type="match status" value="1"/>
</dbReference>